<evidence type="ECO:0000313" key="4">
    <source>
        <dbReference type="EnsemblFungi" id="EJT80120"/>
    </source>
</evidence>
<sequence>MDHPSKRRRLAPKMPDMPPPPLPSPAPSAAAAAAAAAVTTAAAAAAAAAASIAPTPAPSIGTSAGQHPPPYTNEQLLQLQHSQQYQGPEAIHVPERHDFEAFARHLQDAAMLIFRQTQRSPYSGVSVLLLRWEEDLSVEKDLANLEAVLRERYNYHTDRWSIPTVPNPSIKLGIQMATFLEHARTDHLLIIYYAGHGYVGADNHLYWACHKGDDASKLKWDGVRCWFEDAQSDVLLLLDSCAPREAPIAGSHGVKQAIAAYTSDQIPREAPARSFTSCLAESFSKLSAGRPFTTQRLQEEVALLQQQSVPERALTNGTAGPPTPQQDVYPPVLFTLTAGKGHGISLPVLPPPGSARGQAEQTNGDSDARIKREDELIGPEAVADLTFDEARALVCTTFVGDASQDMTFFNSWLQNATPVGIKLTVEGMFLGPPTMLLVSMPHSVWNVVQHDKVCCFLGYITSHNMTHLYKRLVGSITTAPAASAKDVEDGKILLEAREALVRHEQGAQAQSTQAQGAHHAPNGNHIKPEVTSTTPARPRTGVRHGLPSSAPSSASKAAAPAVANKEVEDSAEMQEAAEQLKALSHLGHAGGEPQTGQKRAHGEGSSRSSHDAAESGAEEAMSVMGSGNTTPPAKHKPRKSLGKQATPKQETRCTMCSHAPFKDSSSLRKHIAAAHTRPFPCAFSFAGCTSTFGSKNEWKRHISSQHLCLQYYRCSSCPLSAIEGKGNEFNRKDLFTQHLRRMHAPFAIKKAIKSDGKLQTEWENHVKDMQQSCLVTRRKPPQRSACPKPGCQTVFEGPTSWDEWTEHVGRHMEKGEGQQIGVDRLLAKWALDEGIIERKDDGEYRLCNQDELPGRKDASINSFTRPETPKDQLELREESPHREHQEPPEQPQPQEQQEQQKQESPQRQLQQEQQKRKHDAEDEGSITVATTRAEDDRMDVDD</sequence>
<reference evidence="3" key="3">
    <citation type="submission" date="2010-09" db="EMBL/GenBank/DDBJ databases">
        <title>Annotation of Gaeumannomyces graminis var. tritici R3-111a-1.</title>
        <authorList>
            <consortium name="The Broad Institute Genome Sequencing Platform"/>
            <person name="Ma L.-J."/>
            <person name="Dead R."/>
            <person name="Young S.K."/>
            <person name="Zeng Q."/>
            <person name="Gargeya S."/>
            <person name="Fitzgerald M."/>
            <person name="Haas B."/>
            <person name="Abouelleil A."/>
            <person name="Alvarado L."/>
            <person name="Arachchi H.M."/>
            <person name="Berlin A."/>
            <person name="Brown A."/>
            <person name="Chapman S.B."/>
            <person name="Chen Z."/>
            <person name="Dunbar C."/>
            <person name="Freedman E."/>
            <person name="Gearin G."/>
            <person name="Gellesch M."/>
            <person name="Goldberg J."/>
            <person name="Griggs A."/>
            <person name="Gujja S."/>
            <person name="Heiman D."/>
            <person name="Howarth C."/>
            <person name="Larson L."/>
            <person name="Lui A."/>
            <person name="MacDonald P.J.P."/>
            <person name="Mehta T."/>
            <person name="Montmayeur A."/>
            <person name="Murphy C."/>
            <person name="Neiman D."/>
            <person name="Pearson M."/>
            <person name="Priest M."/>
            <person name="Roberts A."/>
            <person name="Saif S."/>
            <person name="Shea T."/>
            <person name="Shenoy N."/>
            <person name="Sisk P."/>
            <person name="Stolte C."/>
            <person name="Sykes S."/>
            <person name="Yandava C."/>
            <person name="Wortman J."/>
            <person name="Nusbaum C."/>
            <person name="Birren B."/>
        </authorList>
    </citation>
    <scope>NUCLEOTIDE SEQUENCE</scope>
    <source>
        <strain evidence="3">R3-111a-1</strain>
    </source>
</reference>
<reference evidence="4" key="5">
    <citation type="submission" date="2018-04" db="UniProtKB">
        <authorList>
            <consortium name="EnsemblFungi"/>
        </authorList>
    </citation>
    <scope>IDENTIFICATION</scope>
    <source>
        <strain evidence="4">R3-111a-1</strain>
    </source>
</reference>
<feature type="compositionally biased region" description="Basic and acidic residues" evidence="1">
    <location>
        <begin position="867"/>
        <end position="887"/>
    </location>
</feature>
<accession>J3NFT0</accession>
<feature type="region of interest" description="Disordered" evidence="1">
    <location>
        <begin position="848"/>
        <end position="942"/>
    </location>
</feature>
<dbReference type="InterPro" id="IPR039970">
    <property type="entry name" value="TF_Grauzone"/>
</dbReference>
<feature type="domain" description="C2H2-type" evidence="2">
    <location>
        <begin position="784"/>
        <end position="811"/>
    </location>
</feature>
<protein>
    <recommendedName>
        <fullName evidence="2">C2H2-type domain-containing protein</fullName>
    </recommendedName>
</protein>
<evidence type="ECO:0000313" key="3">
    <source>
        <dbReference type="EMBL" id="EJT80120.1"/>
    </source>
</evidence>
<feature type="region of interest" description="Disordered" evidence="1">
    <location>
        <begin position="1"/>
        <end position="29"/>
    </location>
</feature>
<feature type="compositionally biased region" description="Basic residues" evidence="1">
    <location>
        <begin position="1"/>
        <end position="11"/>
    </location>
</feature>
<dbReference type="RefSeq" id="XP_009216129.1">
    <property type="nucleotide sequence ID" value="XM_009217865.1"/>
</dbReference>
<evidence type="ECO:0000313" key="5">
    <source>
        <dbReference type="Proteomes" id="UP000006039"/>
    </source>
</evidence>
<keyword evidence="5" id="KW-1185">Reference proteome</keyword>
<evidence type="ECO:0000259" key="2">
    <source>
        <dbReference type="SMART" id="SM00355"/>
    </source>
</evidence>
<feature type="compositionally biased region" description="Low complexity" evidence="1">
    <location>
        <begin position="892"/>
        <end position="912"/>
    </location>
</feature>
<reference evidence="4" key="4">
    <citation type="journal article" date="2015" name="G3 (Bethesda)">
        <title>Genome sequences of three phytopathogenic species of the Magnaporthaceae family of fungi.</title>
        <authorList>
            <person name="Okagaki L.H."/>
            <person name="Nunes C.C."/>
            <person name="Sailsbery J."/>
            <person name="Clay B."/>
            <person name="Brown D."/>
            <person name="John T."/>
            <person name="Oh Y."/>
            <person name="Young N."/>
            <person name="Fitzgerald M."/>
            <person name="Haas B.J."/>
            <person name="Zeng Q."/>
            <person name="Young S."/>
            <person name="Adiconis X."/>
            <person name="Fan L."/>
            <person name="Levin J.Z."/>
            <person name="Mitchell T.K."/>
            <person name="Okubara P.A."/>
            <person name="Farman M.L."/>
            <person name="Kohn L.M."/>
            <person name="Birren B."/>
            <person name="Ma L.-J."/>
            <person name="Dean R.A."/>
        </authorList>
    </citation>
    <scope>NUCLEOTIDE SEQUENCE</scope>
    <source>
        <strain evidence="4">R3-111a-1</strain>
    </source>
</reference>
<dbReference type="Proteomes" id="UP000006039">
    <property type="component" value="Unassembled WGS sequence"/>
</dbReference>
<feature type="region of interest" description="Disordered" evidence="1">
    <location>
        <begin position="503"/>
        <end position="575"/>
    </location>
</feature>
<feature type="region of interest" description="Disordered" evidence="1">
    <location>
        <begin position="587"/>
        <end position="651"/>
    </location>
</feature>
<dbReference type="PANTHER" id="PTHR23225">
    <property type="entry name" value="ZINC FINGER PROTEIN"/>
    <property type="match status" value="1"/>
</dbReference>
<feature type="domain" description="C2H2-type" evidence="2">
    <location>
        <begin position="679"/>
        <end position="706"/>
    </location>
</feature>
<feature type="region of interest" description="Disordered" evidence="1">
    <location>
        <begin position="348"/>
        <end position="368"/>
    </location>
</feature>
<feature type="domain" description="C2H2-type" evidence="2">
    <location>
        <begin position="651"/>
        <end position="675"/>
    </location>
</feature>
<dbReference type="STRING" id="644352.J3NFT0"/>
<reference evidence="3" key="2">
    <citation type="submission" date="2010-07" db="EMBL/GenBank/DDBJ databases">
        <authorList>
            <consortium name="The Broad Institute Genome Sequencing Platform"/>
            <consortium name="Broad Institute Genome Sequencing Center for Infectious Disease"/>
            <person name="Ma L.-J."/>
            <person name="Dead R."/>
            <person name="Young S."/>
            <person name="Zeng Q."/>
            <person name="Koehrsen M."/>
            <person name="Alvarado L."/>
            <person name="Berlin A."/>
            <person name="Chapman S.B."/>
            <person name="Chen Z."/>
            <person name="Freedman E."/>
            <person name="Gellesch M."/>
            <person name="Goldberg J."/>
            <person name="Griggs A."/>
            <person name="Gujja S."/>
            <person name="Heilman E.R."/>
            <person name="Heiman D."/>
            <person name="Hepburn T."/>
            <person name="Howarth C."/>
            <person name="Jen D."/>
            <person name="Larson L."/>
            <person name="Mehta T."/>
            <person name="Neiman D."/>
            <person name="Pearson M."/>
            <person name="Roberts A."/>
            <person name="Saif S."/>
            <person name="Shea T."/>
            <person name="Shenoy N."/>
            <person name="Sisk P."/>
            <person name="Stolte C."/>
            <person name="Sykes S."/>
            <person name="Walk T."/>
            <person name="White J."/>
            <person name="Yandava C."/>
            <person name="Haas B."/>
            <person name="Nusbaum C."/>
            <person name="Birren B."/>
        </authorList>
    </citation>
    <scope>NUCLEOTIDE SEQUENCE</scope>
    <source>
        <strain evidence="3">R3-111a-1</strain>
    </source>
</reference>
<feature type="compositionally biased region" description="Basic and acidic residues" evidence="1">
    <location>
        <begin position="600"/>
        <end position="613"/>
    </location>
</feature>
<dbReference type="SMART" id="SM00355">
    <property type="entry name" value="ZnF_C2H2"/>
    <property type="match status" value="4"/>
</dbReference>
<gene>
    <name evidence="4" type="primary">20340582</name>
    <name evidence="3" type="ORF">GGTG_00124</name>
</gene>
<dbReference type="OrthoDB" id="5388486at2759"/>
<dbReference type="GO" id="GO:0003700">
    <property type="term" value="F:DNA-binding transcription factor activity"/>
    <property type="evidence" value="ECO:0007669"/>
    <property type="project" value="InterPro"/>
</dbReference>
<dbReference type="HOGENOM" id="CLU_006223_0_0_1"/>
<dbReference type="Gene3D" id="3.30.160.60">
    <property type="entry name" value="Classic Zinc Finger"/>
    <property type="match status" value="1"/>
</dbReference>
<dbReference type="AlphaFoldDB" id="J3NFT0"/>
<feature type="domain" description="C2H2-type" evidence="2">
    <location>
        <begin position="712"/>
        <end position="743"/>
    </location>
</feature>
<dbReference type="GeneID" id="20340582"/>
<dbReference type="eggNOG" id="ENOG502S60G">
    <property type="taxonomic scope" value="Eukaryota"/>
</dbReference>
<dbReference type="VEuPathDB" id="FungiDB:GGTG_00124"/>
<organism evidence="3">
    <name type="scientific">Gaeumannomyces tritici (strain R3-111a-1)</name>
    <name type="common">Wheat and barley take-all root rot fungus</name>
    <name type="synonym">Gaeumannomyces graminis var. tritici</name>
    <dbReference type="NCBI Taxonomy" id="644352"/>
    <lineage>
        <taxon>Eukaryota</taxon>
        <taxon>Fungi</taxon>
        <taxon>Dikarya</taxon>
        <taxon>Ascomycota</taxon>
        <taxon>Pezizomycotina</taxon>
        <taxon>Sordariomycetes</taxon>
        <taxon>Sordariomycetidae</taxon>
        <taxon>Magnaporthales</taxon>
        <taxon>Magnaporthaceae</taxon>
        <taxon>Gaeumannomyces</taxon>
    </lineage>
</organism>
<dbReference type="InterPro" id="IPR013087">
    <property type="entry name" value="Znf_C2H2_type"/>
</dbReference>
<dbReference type="EMBL" id="GL385395">
    <property type="protein sequence ID" value="EJT80120.1"/>
    <property type="molecule type" value="Genomic_DNA"/>
</dbReference>
<dbReference type="PANTHER" id="PTHR23225:SF2">
    <property type="entry name" value="AT09679P-RELATED"/>
    <property type="match status" value="1"/>
</dbReference>
<reference evidence="5" key="1">
    <citation type="submission" date="2010-07" db="EMBL/GenBank/DDBJ databases">
        <title>The genome sequence of Gaeumannomyces graminis var. tritici strain R3-111a-1.</title>
        <authorList>
            <consortium name="The Broad Institute Genome Sequencing Platform"/>
            <person name="Ma L.-J."/>
            <person name="Dead R."/>
            <person name="Young S."/>
            <person name="Zeng Q."/>
            <person name="Koehrsen M."/>
            <person name="Alvarado L."/>
            <person name="Berlin A."/>
            <person name="Chapman S.B."/>
            <person name="Chen Z."/>
            <person name="Freedman E."/>
            <person name="Gellesch M."/>
            <person name="Goldberg J."/>
            <person name="Griggs A."/>
            <person name="Gujja S."/>
            <person name="Heilman E.R."/>
            <person name="Heiman D."/>
            <person name="Hepburn T."/>
            <person name="Howarth C."/>
            <person name="Jen D."/>
            <person name="Larson L."/>
            <person name="Mehta T."/>
            <person name="Neiman D."/>
            <person name="Pearson M."/>
            <person name="Roberts A."/>
            <person name="Saif S."/>
            <person name="Shea T."/>
            <person name="Shenoy N."/>
            <person name="Sisk P."/>
            <person name="Stolte C."/>
            <person name="Sykes S."/>
            <person name="Walk T."/>
            <person name="White J."/>
            <person name="Yandava C."/>
            <person name="Haas B."/>
            <person name="Nusbaum C."/>
            <person name="Birren B."/>
        </authorList>
    </citation>
    <scope>NUCLEOTIDE SEQUENCE [LARGE SCALE GENOMIC DNA]</scope>
    <source>
        <strain evidence="5">R3-111a-1</strain>
    </source>
</reference>
<proteinExistence type="predicted"/>
<feature type="compositionally biased region" description="Low complexity" evidence="1">
    <location>
        <begin position="506"/>
        <end position="520"/>
    </location>
</feature>
<feature type="compositionally biased region" description="Pro residues" evidence="1">
    <location>
        <begin position="15"/>
        <end position="26"/>
    </location>
</feature>
<evidence type="ECO:0000256" key="1">
    <source>
        <dbReference type="SAM" id="MobiDB-lite"/>
    </source>
</evidence>
<name>J3NFT0_GAET3</name>
<dbReference type="EnsemblFungi" id="EJT80120">
    <property type="protein sequence ID" value="EJT80120"/>
    <property type="gene ID" value="GGTG_00124"/>
</dbReference>
<feature type="compositionally biased region" description="Low complexity" evidence="1">
    <location>
        <begin position="547"/>
        <end position="563"/>
    </location>
</feature>